<evidence type="ECO:0000256" key="3">
    <source>
        <dbReference type="ARBA" id="ARBA00022553"/>
    </source>
</evidence>
<dbReference type="InterPro" id="IPR036890">
    <property type="entry name" value="HATPase_C_sf"/>
</dbReference>
<dbReference type="SUPFAM" id="SSF101898">
    <property type="entry name" value="NHL repeat"/>
    <property type="match status" value="1"/>
</dbReference>
<dbReference type="InterPro" id="IPR005467">
    <property type="entry name" value="His_kinase_dom"/>
</dbReference>
<dbReference type="PRINTS" id="PR00344">
    <property type="entry name" value="BCTRLSENSOR"/>
</dbReference>
<dbReference type="InterPro" id="IPR003661">
    <property type="entry name" value="HisK_dim/P_dom"/>
</dbReference>
<gene>
    <name evidence="11" type="ORF">GO755_00575</name>
</gene>
<dbReference type="InterPro" id="IPR004358">
    <property type="entry name" value="Sig_transdc_His_kin-like_C"/>
</dbReference>
<dbReference type="Gene3D" id="3.40.50.2300">
    <property type="match status" value="1"/>
</dbReference>
<dbReference type="InterPro" id="IPR011006">
    <property type="entry name" value="CheY-like_superfamily"/>
</dbReference>
<dbReference type="SUPFAM" id="SSF63829">
    <property type="entry name" value="Calcium-dependent phosphotriesterase"/>
    <property type="match status" value="2"/>
</dbReference>
<comment type="caution">
    <text evidence="11">The sequence shown here is derived from an EMBL/GenBank/DDBJ whole genome shotgun (WGS) entry which is preliminary data.</text>
</comment>
<comment type="catalytic activity">
    <reaction evidence="1">
        <text>ATP + protein L-histidine = ADP + protein N-phospho-L-histidine.</text>
        <dbReference type="EC" id="2.7.13.3"/>
    </reaction>
</comment>
<keyword evidence="5" id="KW-0238">DNA-binding</keyword>
<dbReference type="Gene3D" id="1.10.10.60">
    <property type="entry name" value="Homeodomain-like"/>
    <property type="match status" value="1"/>
</dbReference>
<evidence type="ECO:0000256" key="5">
    <source>
        <dbReference type="ARBA" id="ARBA00023125"/>
    </source>
</evidence>
<dbReference type="GO" id="GO:0000155">
    <property type="term" value="F:phosphorelay sensor kinase activity"/>
    <property type="evidence" value="ECO:0007669"/>
    <property type="project" value="InterPro"/>
</dbReference>
<dbReference type="Pfam" id="PF12833">
    <property type="entry name" value="HTH_18"/>
    <property type="match status" value="1"/>
</dbReference>
<dbReference type="SMART" id="SM00388">
    <property type="entry name" value="HisKA"/>
    <property type="match status" value="1"/>
</dbReference>
<reference evidence="11 12" key="1">
    <citation type="submission" date="2019-12" db="EMBL/GenBank/DDBJ databases">
        <title>Spirosoma sp. HMF4905 genome sequencing and assembly.</title>
        <authorList>
            <person name="Kang H."/>
            <person name="Cha I."/>
            <person name="Kim H."/>
            <person name="Joh K."/>
        </authorList>
    </citation>
    <scope>NUCLEOTIDE SEQUENCE [LARGE SCALE GENOMIC DNA]</scope>
    <source>
        <strain evidence="11 12">HMF4905</strain>
    </source>
</reference>
<dbReference type="InterPro" id="IPR015943">
    <property type="entry name" value="WD40/YVTN_repeat-like_dom_sf"/>
</dbReference>
<dbReference type="InterPro" id="IPR003594">
    <property type="entry name" value="HATPase_dom"/>
</dbReference>
<dbReference type="InterPro" id="IPR011110">
    <property type="entry name" value="Reg_prop"/>
</dbReference>
<dbReference type="InterPro" id="IPR009057">
    <property type="entry name" value="Homeodomain-like_sf"/>
</dbReference>
<dbReference type="CDD" id="cd00082">
    <property type="entry name" value="HisKA"/>
    <property type="match status" value="1"/>
</dbReference>
<evidence type="ECO:0000259" key="9">
    <source>
        <dbReference type="PROSITE" id="PS50109"/>
    </source>
</evidence>
<dbReference type="Gene3D" id="1.10.287.130">
    <property type="match status" value="1"/>
</dbReference>
<dbReference type="SMART" id="SM00387">
    <property type="entry name" value="HATPase_c"/>
    <property type="match status" value="1"/>
</dbReference>
<sequence>MKIGSWLSVLLFLITSKLLAQSYTVRNLSIQHGLPEYYVSGLVQDKAGFIWVATRDGLARYDGRQFKVFRHQPFGNRSLANNVILSLGSISDTTLLIRFEDYSIQLFNPITEQFTDLLTVKQLEKVHIKLFQATLLPNEKQLWGRHGTELVAYNPQSKQFKNFPFPGQPDPGKLYPGNTFLLDAQRQLYAPFPGKLFQFDTRTHTYSVWSHPLIAIPGKIETYYGTPLIQRANGEIIISAAQQLLLFNPKTNRFRSIPIPGTINTLVGPIYEAEDGNVYFTYAMTVYRLTPDDRLSALWTFSSADYQNYFHALLVDRSGVLWIGTNGDGIQQIDLRALPIKAHPYRTNFVHDVLSDELGWSAPDWMKTNQHIYRLRLGGTAPFITIGLDNAYQLLQGDPGLRALRPLLKLPQTNLVNGVEGGNAVRVSADGTVWMYDPFHGLLKATSAGRLLDTFTCSVNWVTSIQPLGSWVWLGSEEDGLYAYDTKARRIVRHLRYQPADSTSLPSNHVSCLVADPTNPTVLWVGTQEGLSRLDTRTTHFQNWTENQGLPSATINTLLTDRKGNLWFSTVKGISRMTSRTGQMRHFSTADGLQDIEYRQNHAVQLPDGQLAFGGATGVTVFDPLALNEVAQPITTVLTGLRLANLPVEPGEEGSPLTRPLNATTTLRLQPTQNFLSLEFAGLQYNKPASLRYRYQLTGVDANWVDAGSHNVANYTQLNPGEYEFRVKAADAGGHWSPLIKTIRIIIDPPWWRTWWAYVLYALLLAGMIRAYIQYRINRAQLHQEMLLKEQEAQLLKENADWQTRFFTNITHEFRTPLTLIINPLERLMATAALPTRASLQQQYGVMHRNARRLLRLINQLLDIAKLEADQLGIVQSRGNLASFFAELVDSFRLRAERKGVELIYETIDLPADSLFDAQKLETIGYNLLANALKFTPEGGQIRIILQSEQVSNESMISLQVIDSGIGISAEQLPHIFERFFQGRQAEGSVGGGTGIGLFLVAEFTRLLGGTITVDSQLGQGTTFTVRLPLKDPSKELAALDVLPALLRPVLVNPTEEFTPDSKPVSADAPLILVVEDNDELREFIAGELTRTYRVLTAPNGQEGWQVCLQELPELVISDVMMPLMDGFSLVEHIKTTPLTAHIAVILLTAKTMTDARIKGLTVGANDYLTKPFYAQELTLRIANLLQHQHQLRWHWQQRINQLENPTVPDPGPISDDPFLLKFHEVMDRELANSSFSVEQLADELAVSQRTLHRKLSTLTGTNANELIRSHRLRKAALFLQEGSSVSEAAEKAGFEGLSYFSKSFKAQFAVSPSAYLQAQKN</sequence>
<proteinExistence type="predicted"/>
<dbReference type="SUPFAM" id="SSF52172">
    <property type="entry name" value="CheY-like"/>
    <property type="match status" value="1"/>
</dbReference>
<dbReference type="GO" id="GO:0043565">
    <property type="term" value="F:sequence-specific DNA binding"/>
    <property type="evidence" value="ECO:0007669"/>
    <property type="project" value="InterPro"/>
</dbReference>
<dbReference type="InterPro" id="IPR001789">
    <property type="entry name" value="Sig_transdc_resp-reg_receiver"/>
</dbReference>
<evidence type="ECO:0000256" key="4">
    <source>
        <dbReference type="ARBA" id="ARBA00023015"/>
    </source>
</evidence>
<dbReference type="Pfam" id="PF02518">
    <property type="entry name" value="HATPase_c"/>
    <property type="match status" value="1"/>
</dbReference>
<keyword evidence="12" id="KW-1185">Reference proteome</keyword>
<dbReference type="EC" id="2.7.13.3" evidence="2"/>
<dbReference type="Gene3D" id="3.30.565.10">
    <property type="entry name" value="Histidine kinase-like ATPase, C-terminal domain"/>
    <property type="match status" value="1"/>
</dbReference>
<evidence type="ECO:0000256" key="7">
    <source>
        <dbReference type="PROSITE-ProRule" id="PRU00169"/>
    </source>
</evidence>
<organism evidence="11 12">
    <name type="scientific">Spirosoma arboris</name>
    <dbReference type="NCBI Taxonomy" id="2682092"/>
    <lineage>
        <taxon>Bacteria</taxon>
        <taxon>Pseudomonadati</taxon>
        <taxon>Bacteroidota</taxon>
        <taxon>Cytophagia</taxon>
        <taxon>Cytophagales</taxon>
        <taxon>Cytophagaceae</taxon>
        <taxon>Spirosoma</taxon>
    </lineage>
</organism>
<evidence type="ECO:0000259" key="10">
    <source>
        <dbReference type="PROSITE" id="PS50110"/>
    </source>
</evidence>
<dbReference type="PROSITE" id="PS00041">
    <property type="entry name" value="HTH_ARAC_FAMILY_1"/>
    <property type="match status" value="1"/>
</dbReference>
<dbReference type="GO" id="GO:0003700">
    <property type="term" value="F:DNA-binding transcription factor activity"/>
    <property type="evidence" value="ECO:0007669"/>
    <property type="project" value="InterPro"/>
</dbReference>
<dbReference type="SMART" id="SM00448">
    <property type="entry name" value="REC"/>
    <property type="match status" value="1"/>
</dbReference>
<dbReference type="Gene3D" id="2.130.10.10">
    <property type="entry name" value="YVTN repeat-like/Quinoprotein amine dehydrogenase"/>
    <property type="match status" value="2"/>
</dbReference>
<dbReference type="PROSITE" id="PS50110">
    <property type="entry name" value="RESPONSE_REGULATORY"/>
    <property type="match status" value="1"/>
</dbReference>
<dbReference type="Pfam" id="PF07494">
    <property type="entry name" value="Reg_prop"/>
    <property type="match status" value="3"/>
</dbReference>
<accession>A0A7K1S458</accession>
<feature type="modified residue" description="4-aspartylphosphate" evidence="7">
    <location>
        <position position="1119"/>
    </location>
</feature>
<dbReference type="InterPro" id="IPR011123">
    <property type="entry name" value="Y_Y_Y"/>
</dbReference>
<dbReference type="InterPro" id="IPR013783">
    <property type="entry name" value="Ig-like_fold"/>
</dbReference>
<dbReference type="FunFam" id="2.60.40.10:FF:000791">
    <property type="entry name" value="Two-component system sensor histidine kinase/response regulator"/>
    <property type="match status" value="1"/>
</dbReference>
<evidence type="ECO:0000313" key="11">
    <source>
        <dbReference type="EMBL" id="MVM28505.1"/>
    </source>
</evidence>
<dbReference type="SUPFAM" id="SSF46689">
    <property type="entry name" value="Homeodomain-like"/>
    <property type="match status" value="1"/>
</dbReference>
<dbReference type="Proteomes" id="UP000436006">
    <property type="component" value="Unassembled WGS sequence"/>
</dbReference>
<name>A0A7K1S458_9BACT</name>
<keyword evidence="6" id="KW-0804">Transcription</keyword>
<keyword evidence="3 7" id="KW-0597">Phosphoprotein</keyword>
<dbReference type="Pfam" id="PF07495">
    <property type="entry name" value="Y_Y_Y"/>
    <property type="match status" value="1"/>
</dbReference>
<evidence type="ECO:0000256" key="2">
    <source>
        <dbReference type="ARBA" id="ARBA00012438"/>
    </source>
</evidence>
<dbReference type="InterPro" id="IPR018060">
    <property type="entry name" value="HTH_AraC"/>
</dbReference>
<dbReference type="RefSeq" id="WP_157582625.1">
    <property type="nucleotide sequence ID" value="NZ_WPIN01000001.1"/>
</dbReference>
<feature type="domain" description="Response regulatory" evidence="10">
    <location>
        <begin position="1071"/>
        <end position="1186"/>
    </location>
</feature>
<evidence type="ECO:0000256" key="1">
    <source>
        <dbReference type="ARBA" id="ARBA00000085"/>
    </source>
</evidence>
<protein>
    <recommendedName>
        <fullName evidence="2">histidine kinase</fullName>
        <ecNumber evidence="2">2.7.13.3</ecNumber>
    </recommendedName>
</protein>
<dbReference type="PROSITE" id="PS50109">
    <property type="entry name" value="HIS_KIN"/>
    <property type="match status" value="1"/>
</dbReference>
<evidence type="ECO:0000313" key="12">
    <source>
        <dbReference type="Proteomes" id="UP000436006"/>
    </source>
</evidence>
<dbReference type="SUPFAM" id="SSF55874">
    <property type="entry name" value="ATPase domain of HSP90 chaperone/DNA topoisomerase II/histidine kinase"/>
    <property type="match status" value="1"/>
</dbReference>
<dbReference type="PANTHER" id="PTHR43547:SF2">
    <property type="entry name" value="HYBRID SIGNAL TRANSDUCTION HISTIDINE KINASE C"/>
    <property type="match status" value="1"/>
</dbReference>
<dbReference type="Pfam" id="PF00072">
    <property type="entry name" value="Response_reg"/>
    <property type="match status" value="1"/>
</dbReference>
<dbReference type="InterPro" id="IPR018062">
    <property type="entry name" value="HTH_AraC-typ_CS"/>
</dbReference>
<dbReference type="Pfam" id="PF00512">
    <property type="entry name" value="HisKA"/>
    <property type="match status" value="1"/>
</dbReference>
<feature type="domain" description="Histidine kinase" evidence="9">
    <location>
        <begin position="809"/>
        <end position="1032"/>
    </location>
</feature>
<evidence type="ECO:0000256" key="6">
    <source>
        <dbReference type="ARBA" id="ARBA00023163"/>
    </source>
</evidence>
<dbReference type="EMBL" id="WPIN01000001">
    <property type="protein sequence ID" value="MVM28505.1"/>
    <property type="molecule type" value="Genomic_DNA"/>
</dbReference>
<dbReference type="SMART" id="SM00342">
    <property type="entry name" value="HTH_ARAC"/>
    <property type="match status" value="1"/>
</dbReference>
<dbReference type="PANTHER" id="PTHR43547">
    <property type="entry name" value="TWO-COMPONENT HISTIDINE KINASE"/>
    <property type="match status" value="1"/>
</dbReference>
<dbReference type="PROSITE" id="PS01124">
    <property type="entry name" value="HTH_ARAC_FAMILY_2"/>
    <property type="match status" value="1"/>
</dbReference>
<feature type="domain" description="HTH araC/xylS-type" evidence="8">
    <location>
        <begin position="1221"/>
        <end position="1319"/>
    </location>
</feature>
<dbReference type="InterPro" id="IPR036097">
    <property type="entry name" value="HisK_dim/P_sf"/>
</dbReference>
<evidence type="ECO:0000259" key="8">
    <source>
        <dbReference type="PROSITE" id="PS01124"/>
    </source>
</evidence>
<dbReference type="Gene3D" id="2.60.40.10">
    <property type="entry name" value="Immunoglobulins"/>
    <property type="match status" value="1"/>
</dbReference>
<dbReference type="SUPFAM" id="SSF47384">
    <property type="entry name" value="Homodimeric domain of signal transducing histidine kinase"/>
    <property type="match status" value="1"/>
</dbReference>
<keyword evidence="4" id="KW-0805">Transcription regulation</keyword>